<dbReference type="GO" id="GO:1990904">
    <property type="term" value="C:ribonucleoprotein complex"/>
    <property type="evidence" value="ECO:0007669"/>
    <property type="project" value="UniProtKB-ARBA"/>
</dbReference>
<evidence type="ECO:0000256" key="2">
    <source>
        <dbReference type="SAM" id="MobiDB-lite"/>
    </source>
</evidence>
<comment type="caution">
    <text evidence="4">The sequence shown here is derived from an EMBL/GenBank/DDBJ whole genome shotgun (WGS) entry which is preliminary data.</text>
</comment>
<dbReference type="EMBL" id="RBNJ01020505">
    <property type="protein sequence ID" value="RUS21582.1"/>
    <property type="molecule type" value="Genomic_DNA"/>
</dbReference>
<dbReference type="GO" id="GO:0008033">
    <property type="term" value="P:tRNA processing"/>
    <property type="evidence" value="ECO:0007669"/>
    <property type="project" value="UniProtKB-KW"/>
</dbReference>
<protein>
    <recommendedName>
        <fullName evidence="3">Ribonucleases P/MRP subunit Pop8-like domain-containing protein</fullName>
    </recommendedName>
</protein>
<dbReference type="AlphaFoldDB" id="A0A433PVL8"/>
<evidence type="ECO:0000259" key="3">
    <source>
        <dbReference type="Pfam" id="PF20976"/>
    </source>
</evidence>
<keyword evidence="1" id="KW-0819">tRNA processing</keyword>
<organism evidence="4 5">
    <name type="scientific">Jimgerdemannia flammicorona</name>
    <dbReference type="NCBI Taxonomy" id="994334"/>
    <lineage>
        <taxon>Eukaryota</taxon>
        <taxon>Fungi</taxon>
        <taxon>Fungi incertae sedis</taxon>
        <taxon>Mucoromycota</taxon>
        <taxon>Mucoromycotina</taxon>
        <taxon>Endogonomycetes</taxon>
        <taxon>Endogonales</taxon>
        <taxon>Endogonaceae</taxon>
        <taxon>Jimgerdemannia</taxon>
    </lineage>
</organism>
<dbReference type="Proteomes" id="UP000274822">
    <property type="component" value="Unassembled WGS sequence"/>
</dbReference>
<dbReference type="InterPro" id="IPR038085">
    <property type="entry name" value="Rnp2-like_sf"/>
</dbReference>
<evidence type="ECO:0000313" key="4">
    <source>
        <dbReference type="EMBL" id="RUS21582.1"/>
    </source>
</evidence>
<reference evidence="4 5" key="1">
    <citation type="journal article" date="2018" name="New Phytol.">
        <title>Phylogenomics of Endogonaceae and evolution of mycorrhizas within Mucoromycota.</title>
        <authorList>
            <person name="Chang Y."/>
            <person name="Desiro A."/>
            <person name="Na H."/>
            <person name="Sandor L."/>
            <person name="Lipzen A."/>
            <person name="Clum A."/>
            <person name="Barry K."/>
            <person name="Grigoriev I.V."/>
            <person name="Martin F.M."/>
            <person name="Stajich J.E."/>
            <person name="Smith M.E."/>
            <person name="Bonito G."/>
            <person name="Spatafora J.W."/>
        </authorList>
    </citation>
    <scope>NUCLEOTIDE SEQUENCE [LARGE SCALE GENOMIC DNA]</scope>
    <source>
        <strain evidence="4 5">AD002</strain>
    </source>
</reference>
<evidence type="ECO:0000313" key="5">
    <source>
        <dbReference type="Proteomes" id="UP000274822"/>
    </source>
</evidence>
<feature type="domain" description="Ribonucleases P/MRP subunit Pop8-like" evidence="3">
    <location>
        <begin position="25"/>
        <end position="78"/>
    </location>
</feature>
<dbReference type="InterPro" id="IPR049128">
    <property type="entry name" value="Pop8-like_dom"/>
</dbReference>
<keyword evidence="5" id="KW-1185">Reference proteome</keyword>
<evidence type="ECO:0000256" key="1">
    <source>
        <dbReference type="ARBA" id="ARBA00022694"/>
    </source>
</evidence>
<gene>
    <name evidence="4" type="ORF">BC938DRAFT_475388</name>
</gene>
<accession>A0A433PVL8</accession>
<feature type="region of interest" description="Disordered" evidence="2">
    <location>
        <begin position="90"/>
        <end position="126"/>
    </location>
</feature>
<dbReference type="Pfam" id="PF20976">
    <property type="entry name" value="Pop8"/>
    <property type="match status" value="1"/>
</dbReference>
<sequence>MVSDSTTQKPASAIPLTRLAISPSEWHYLKVKITSEHTLSEHIDNLAFRLFIAQALGSTYGIVGSALFVDVLDWDDDALVGILKVASGAASPYFPSRSNLPIKRPPDPLERSDAFQSDHRVPLLHA</sequence>
<name>A0A433PVL8_9FUNG</name>
<feature type="compositionally biased region" description="Basic and acidic residues" evidence="2">
    <location>
        <begin position="104"/>
        <end position="126"/>
    </location>
</feature>
<dbReference type="SUPFAM" id="SSF160350">
    <property type="entry name" value="Rnp2-like"/>
    <property type="match status" value="1"/>
</dbReference>
<proteinExistence type="predicted"/>
<dbReference type="GO" id="GO:1902555">
    <property type="term" value="C:endoribonuclease complex"/>
    <property type="evidence" value="ECO:0007669"/>
    <property type="project" value="UniProtKB-ARBA"/>
</dbReference>